<organism evidence="2 3">
    <name type="scientific">Bugula neritina</name>
    <name type="common">Brown bryozoan</name>
    <name type="synonym">Sertularia neritina</name>
    <dbReference type="NCBI Taxonomy" id="10212"/>
    <lineage>
        <taxon>Eukaryota</taxon>
        <taxon>Metazoa</taxon>
        <taxon>Spiralia</taxon>
        <taxon>Lophotrochozoa</taxon>
        <taxon>Bryozoa</taxon>
        <taxon>Gymnolaemata</taxon>
        <taxon>Cheilostomatida</taxon>
        <taxon>Flustrina</taxon>
        <taxon>Buguloidea</taxon>
        <taxon>Bugulidae</taxon>
        <taxon>Bugula</taxon>
    </lineage>
</organism>
<dbReference type="SUPFAM" id="SSF57756">
    <property type="entry name" value="Retrovirus zinc finger-like domains"/>
    <property type="match status" value="1"/>
</dbReference>
<gene>
    <name evidence="2" type="ORF">EB796_000549</name>
</gene>
<dbReference type="AlphaFoldDB" id="A0A7J7KSR4"/>
<dbReference type="GO" id="GO:0003676">
    <property type="term" value="F:nucleic acid binding"/>
    <property type="evidence" value="ECO:0007669"/>
    <property type="project" value="InterPro"/>
</dbReference>
<keyword evidence="3" id="KW-1185">Reference proteome</keyword>
<dbReference type="OrthoDB" id="6287527at2759"/>
<dbReference type="Pfam" id="PF22936">
    <property type="entry name" value="Pol_BBD"/>
    <property type="match status" value="1"/>
</dbReference>
<name>A0A7J7KSR4_BUGNE</name>
<dbReference type="GO" id="GO:0008270">
    <property type="term" value="F:zinc ion binding"/>
    <property type="evidence" value="ECO:0007669"/>
    <property type="project" value="InterPro"/>
</dbReference>
<sequence>MVFKGRENLKHTNKHDKQYTACGKSNHSTKDCYSKPKLFCNYCKKSGHIESVCRTKKKTNKTEISSANATYAFTVNASNQCNIATQNKSQGQLLMVDCRATSHLVNSENCFISFDKSFKPENHYIEMADGHKTNQLAVAKGITQFTITDDNNMEQRVHLKDALLEPTIPTSLFSVHAATQKGAKVNFSKEKNILTVDRTTFPIMPKGRLYFINTTNAGDSMNAAKSLPG</sequence>
<comment type="caution">
    <text evidence="2">The sequence shown here is derived from an EMBL/GenBank/DDBJ whole genome shotgun (WGS) entry which is preliminary data.</text>
</comment>
<feature type="domain" description="Retrovirus-related Pol polyprotein from transposon TNT 1-94-like beta-barrel" evidence="1">
    <location>
        <begin position="95"/>
        <end position="182"/>
    </location>
</feature>
<evidence type="ECO:0000313" key="3">
    <source>
        <dbReference type="Proteomes" id="UP000593567"/>
    </source>
</evidence>
<accession>A0A7J7KSR4</accession>
<proteinExistence type="predicted"/>
<dbReference type="Proteomes" id="UP000593567">
    <property type="component" value="Unassembled WGS sequence"/>
</dbReference>
<dbReference type="InterPro" id="IPR036875">
    <property type="entry name" value="Znf_CCHC_sf"/>
</dbReference>
<dbReference type="Gene3D" id="4.10.60.10">
    <property type="entry name" value="Zinc finger, CCHC-type"/>
    <property type="match status" value="1"/>
</dbReference>
<dbReference type="InterPro" id="IPR054722">
    <property type="entry name" value="PolX-like_BBD"/>
</dbReference>
<evidence type="ECO:0000313" key="2">
    <source>
        <dbReference type="EMBL" id="KAF6041145.1"/>
    </source>
</evidence>
<evidence type="ECO:0000259" key="1">
    <source>
        <dbReference type="Pfam" id="PF22936"/>
    </source>
</evidence>
<protein>
    <recommendedName>
        <fullName evidence="1">Retrovirus-related Pol polyprotein from transposon TNT 1-94-like beta-barrel domain-containing protein</fullName>
    </recommendedName>
</protein>
<reference evidence="2" key="1">
    <citation type="submission" date="2020-06" db="EMBL/GenBank/DDBJ databases">
        <title>Draft genome of Bugula neritina, a colonial animal packing powerful symbionts and potential medicines.</title>
        <authorList>
            <person name="Rayko M."/>
        </authorList>
    </citation>
    <scope>NUCLEOTIDE SEQUENCE [LARGE SCALE GENOMIC DNA]</scope>
    <source>
        <strain evidence="2">Kwan_BN1</strain>
    </source>
</reference>
<dbReference type="EMBL" id="VXIV02000072">
    <property type="protein sequence ID" value="KAF6041145.1"/>
    <property type="molecule type" value="Genomic_DNA"/>
</dbReference>